<proteinExistence type="predicted"/>
<protein>
    <submittedName>
        <fullName evidence="1">Uncharacterized protein</fullName>
    </submittedName>
</protein>
<reference evidence="2" key="1">
    <citation type="submission" date="2016-10" db="EMBL/GenBank/DDBJ databases">
        <authorList>
            <person name="Varghese N."/>
            <person name="Submissions S."/>
        </authorList>
    </citation>
    <scope>NUCLEOTIDE SEQUENCE [LARGE SCALE GENOMIC DNA]</scope>
    <source>
        <strain evidence="2">DSM 23920</strain>
    </source>
</reference>
<gene>
    <name evidence="1" type="ORF">SAMN05660909_04759</name>
</gene>
<keyword evidence="2" id="KW-1185">Reference proteome</keyword>
<dbReference type="STRING" id="408074.SAMN05660909_04759"/>
<dbReference type="EMBL" id="FNRL01000029">
    <property type="protein sequence ID" value="SEB01893.1"/>
    <property type="molecule type" value="Genomic_DNA"/>
</dbReference>
<organism evidence="1 2">
    <name type="scientific">Chitinophaga terrae</name>
    <name type="common">ex Kim and Jung 2007</name>
    <dbReference type="NCBI Taxonomy" id="408074"/>
    <lineage>
        <taxon>Bacteria</taxon>
        <taxon>Pseudomonadati</taxon>
        <taxon>Bacteroidota</taxon>
        <taxon>Chitinophagia</taxon>
        <taxon>Chitinophagales</taxon>
        <taxon>Chitinophagaceae</taxon>
        <taxon>Chitinophaga</taxon>
    </lineage>
</organism>
<dbReference type="AlphaFoldDB" id="A0A1H4FX14"/>
<sequence>MMKLLNVFTGLPGSKSTVYPLAKKKLKTYNSSYCYSSVYQVQTCFNFFEQFGYSKLLNYYIAILNFDNATRLELNSTDTFPDNT</sequence>
<dbReference type="Proteomes" id="UP000199656">
    <property type="component" value="Unassembled WGS sequence"/>
</dbReference>
<evidence type="ECO:0000313" key="2">
    <source>
        <dbReference type="Proteomes" id="UP000199656"/>
    </source>
</evidence>
<evidence type="ECO:0000313" key="1">
    <source>
        <dbReference type="EMBL" id="SEB01893.1"/>
    </source>
</evidence>
<accession>A0A1H4FX14</accession>
<name>A0A1H4FX14_9BACT</name>